<gene>
    <name evidence="2" type="ORF">XH99_11060</name>
</gene>
<keyword evidence="3" id="KW-1185">Reference proteome</keyword>
<dbReference type="CDD" id="cd00038">
    <property type="entry name" value="CAP_ED"/>
    <property type="match status" value="1"/>
</dbReference>
<evidence type="ECO:0000313" key="2">
    <source>
        <dbReference type="EMBL" id="RXH31017.1"/>
    </source>
</evidence>
<name>A0A4Q0S6N8_9BRAD</name>
<dbReference type="Proteomes" id="UP000289546">
    <property type="component" value="Unassembled WGS sequence"/>
</dbReference>
<sequence>MKERFEGEQNRPQLIASLRRQDFAGGQLEIAKALADAGELVEFRPGENIIVQDAVDNDIYLLVAGVIAIIVNGAQVATRSAGQHIGEMAAIEASLPRSATVTVLEHAVALKLSSAAFMGIGEKFPSVWLPIAQELSKRLHQRNKTIYLPNQAPKLFVMSSSEALKIAHALRTGLEKEVFSTVWDDGVFFAGGYPLEALEKQVSEADFAVAIAEPDDISESRGKRAPTVRDNVLFELGLFMGKLSRYRTILVHPRVKDLKLPSDLQGLTLVPYEAGDDSTVAERIEPVCETIRQLVKRLGVRTFAIEEDR</sequence>
<dbReference type="AlphaFoldDB" id="A0A4Q0S6N8"/>
<dbReference type="SMART" id="SM00100">
    <property type="entry name" value="cNMP"/>
    <property type="match status" value="1"/>
</dbReference>
<dbReference type="SUPFAM" id="SSF51206">
    <property type="entry name" value="cAMP-binding domain-like"/>
    <property type="match status" value="1"/>
</dbReference>
<proteinExistence type="predicted"/>
<dbReference type="Pfam" id="PF00027">
    <property type="entry name" value="cNMP_binding"/>
    <property type="match status" value="1"/>
</dbReference>
<reference evidence="2 3" key="1">
    <citation type="submission" date="2015-04" db="EMBL/GenBank/DDBJ databases">
        <title>Comparative genomics of rhizobia nodulating Arachis hypogaea in China.</title>
        <authorList>
            <person name="Li Y."/>
        </authorList>
    </citation>
    <scope>NUCLEOTIDE SEQUENCE [LARGE SCALE GENOMIC DNA]</scope>
    <source>
        <strain evidence="2 3">CCBAU 51757</strain>
    </source>
</reference>
<dbReference type="InterPro" id="IPR018490">
    <property type="entry name" value="cNMP-bd_dom_sf"/>
</dbReference>
<organism evidence="2 3">
    <name type="scientific">Bradyrhizobium nanningense</name>
    <dbReference type="NCBI Taxonomy" id="1325118"/>
    <lineage>
        <taxon>Bacteria</taxon>
        <taxon>Pseudomonadati</taxon>
        <taxon>Pseudomonadota</taxon>
        <taxon>Alphaproteobacteria</taxon>
        <taxon>Hyphomicrobiales</taxon>
        <taxon>Nitrobacteraceae</taxon>
        <taxon>Bradyrhizobium</taxon>
    </lineage>
</organism>
<evidence type="ECO:0000313" key="3">
    <source>
        <dbReference type="Proteomes" id="UP000289546"/>
    </source>
</evidence>
<dbReference type="PROSITE" id="PS50042">
    <property type="entry name" value="CNMP_BINDING_3"/>
    <property type="match status" value="1"/>
</dbReference>
<feature type="domain" description="Cyclic nucleotide-binding" evidence="1">
    <location>
        <begin position="34"/>
        <end position="120"/>
    </location>
</feature>
<dbReference type="InterPro" id="IPR019302">
    <property type="entry name" value="CAP12/PCTIR_TIR_dom"/>
</dbReference>
<accession>A0A4Q0S6N8</accession>
<dbReference type="Pfam" id="PF10137">
    <property type="entry name" value="CAP12-PCTIR_TIR"/>
    <property type="match status" value="1"/>
</dbReference>
<dbReference type="InterPro" id="IPR000595">
    <property type="entry name" value="cNMP-bd_dom"/>
</dbReference>
<comment type="caution">
    <text evidence="2">The sequence shown here is derived from an EMBL/GenBank/DDBJ whole genome shotgun (WGS) entry which is preliminary data.</text>
</comment>
<dbReference type="Gene3D" id="2.60.120.10">
    <property type="entry name" value="Jelly Rolls"/>
    <property type="match status" value="1"/>
</dbReference>
<dbReference type="GO" id="GO:0050135">
    <property type="term" value="F:NADP+ nucleosidase activity"/>
    <property type="evidence" value="ECO:0007669"/>
    <property type="project" value="InterPro"/>
</dbReference>
<protein>
    <recommendedName>
        <fullName evidence="1">Cyclic nucleotide-binding domain-containing protein</fullName>
    </recommendedName>
</protein>
<dbReference type="InterPro" id="IPR014710">
    <property type="entry name" value="RmlC-like_jellyroll"/>
</dbReference>
<dbReference type="EMBL" id="LBJQ01000061">
    <property type="protein sequence ID" value="RXH31017.1"/>
    <property type="molecule type" value="Genomic_DNA"/>
</dbReference>
<evidence type="ECO:0000259" key="1">
    <source>
        <dbReference type="PROSITE" id="PS50042"/>
    </source>
</evidence>